<dbReference type="STRING" id="1238424.J07HQW1_00139"/>
<dbReference type="HOGENOM" id="CLU_978619_0_0_2"/>
<protein>
    <submittedName>
        <fullName evidence="2">Uncharacterized protein</fullName>
    </submittedName>
</protein>
<evidence type="ECO:0000313" key="2">
    <source>
        <dbReference type="EMBL" id="ERG90126.1"/>
    </source>
</evidence>
<proteinExistence type="predicted"/>
<organism evidence="2 3">
    <name type="scientific">Haloquadratum walsbyi J07HQW1</name>
    <dbReference type="NCBI Taxonomy" id="1238424"/>
    <lineage>
        <taxon>Archaea</taxon>
        <taxon>Methanobacteriati</taxon>
        <taxon>Methanobacteriota</taxon>
        <taxon>Stenosarchaea group</taxon>
        <taxon>Halobacteria</taxon>
        <taxon>Halobacteriales</taxon>
        <taxon>Haloferacaceae</taxon>
        <taxon>Haloquadratum</taxon>
    </lineage>
</organism>
<feature type="region of interest" description="Disordered" evidence="1">
    <location>
        <begin position="49"/>
        <end position="69"/>
    </location>
</feature>
<feature type="region of interest" description="Disordered" evidence="1">
    <location>
        <begin position="252"/>
        <end position="284"/>
    </location>
</feature>
<dbReference type="EMBL" id="KE356560">
    <property type="protein sequence ID" value="ERG90126.1"/>
    <property type="molecule type" value="Genomic_DNA"/>
</dbReference>
<feature type="region of interest" description="Disordered" evidence="1">
    <location>
        <begin position="171"/>
        <end position="195"/>
    </location>
</feature>
<accession>U1PDE8</accession>
<name>U1PDE8_9EURY</name>
<evidence type="ECO:0000256" key="1">
    <source>
        <dbReference type="SAM" id="MobiDB-lite"/>
    </source>
</evidence>
<dbReference type="Gene3D" id="1.10.287.1490">
    <property type="match status" value="1"/>
</dbReference>
<dbReference type="AlphaFoldDB" id="U1PDE8"/>
<dbReference type="Proteomes" id="UP000030649">
    <property type="component" value="Unassembled WGS sequence"/>
</dbReference>
<reference evidence="2 3" key="1">
    <citation type="journal article" date="2013" name="PLoS ONE">
        <title>Assembly-driven community genomics of a hypersaline microbial ecosystem.</title>
        <authorList>
            <person name="Podell S."/>
            <person name="Ugalde J.A."/>
            <person name="Narasingarao P."/>
            <person name="Banfield J.F."/>
            <person name="Heidelberg K.B."/>
            <person name="Allen E.E."/>
        </authorList>
    </citation>
    <scope>NUCLEOTIDE SEQUENCE [LARGE SCALE GENOMIC DNA]</scope>
    <source>
        <strain evidence="3">J07HQW1</strain>
    </source>
</reference>
<sequence>MSGERSEGELWQRLYELSDKLGQNRRSQTERWIRLRDRVESIEQEVNMIENKNRRRGSDSSSENNTNMDNIQSDIDLLKQEIKQLKQSHEESVELRQEFNTRIEELEQSQETIQSRIDDEHEEYTELRQEFNRRIEELEQSQETTQSRVDDEFDSIENAFETALARQEKFETRRSQLTDQIEDNADTIDSMSEDRESLEVIRQTALEEGVENAKCDYCGEDIKISMLVSPECPFCETPLNDVDPGGWNPLNSDVLTGAPRDLSADESEEFNSFLDESTDTNGIS</sequence>
<feature type="compositionally biased region" description="Polar residues" evidence="1">
    <location>
        <begin position="59"/>
        <end position="69"/>
    </location>
</feature>
<evidence type="ECO:0000313" key="3">
    <source>
        <dbReference type="Proteomes" id="UP000030649"/>
    </source>
</evidence>
<gene>
    <name evidence="2" type="ORF">J07HQW1_00139</name>
</gene>